<keyword evidence="1" id="KW-1133">Transmembrane helix</keyword>
<reference evidence="2 3" key="1">
    <citation type="submission" date="2022-10" db="EMBL/GenBank/DDBJ databases">
        <title>Defluviimonas sp. nov., isolated from ocean surface water.</title>
        <authorList>
            <person name="He W."/>
            <person name="Wang L."/>
            <person name="Zhang D.-F."/>
        </authorList>
    </citation>
    <scope>NUCLEOTIDE SEQUENCE [LARGE SCALE GENOMIC DNA]</scope>
    <source>
        <strain evidence="2 3">WL0002</strain>
    </source>
</reference>
<protein>
    <submittedName>
        <fullName evidence="2">Uncharacterized protein</fullName>
    </submittedName>
</protein>
<feature type="transmembrane region" description="Helical" evidence="1">
    <location>
        <begin position="6"/>
        <end position="29"/>
    </location>
</feature>
<comment type="caution">
    <text evidence="2">The sequence shown here is derived from an EMBL/GenBank/DDBJ whole genome shotgun (WGS) entry which is preliminary data.</text>
</comment>
<dbReference type="EMBL" id="JAOWKY010000001">
    <property type="protein sequence ID" value="MCV2867335.1"/>
    <property type="molecule type" value="Genomic_DNA"/>
</dbReference>
<organism evidence="2 3">
    <name type="scientific">Albidovulum marisflavi</name>
    <dbReference type="NCBI Taxonomy" id="2984159"/>
    <lineage>
        <taxon>Bacteria</taxon>
        <taxon>Pseudomonadati</taxon>
        <taxon>Pseudomonadota</taxon>
        <taxon>Alphaproteobacteria</taxon>
        <taxon>Rhodobacterales</taxon>
        <taxon>Paracoccaceae</taxon>
        <taxon>Albidovulum</taxon>
    </lineage>
</organism>
<feature type="transmembrane region" description="Helical" evidence="1">
    <location>
        <begin position="76"/>
        <end position="98"/>
    </location>
</feature>
<gene>
    <name evidence="2" type="ORF">OEW28_01670</name>
</gene>
<dbReference type="RefSeq" id="WP_263732991.1">
    <property type="nucleotide sequence ID" value="NZ_JAOWKY010000001.1"/>
</dbReference>
<evidence type="ECO:0000313" key="3">
    <source>
        <dbReference type="Proteomes" id="UP001652542"/>
    </source>
</evidence>
<keyword evidence="1" id="KW-0472">Membrane</keyword>
<dbReference type="Proteomes" id="UP001652542">
    <property type="component" value="Unassembled WGS sequence"/>
</dbReference>
<evidence type="ECO:0000313" key="2">
    <source>
        <dbReference type="EMBL" id="MCV2867335.1"/>
    </source>
</evidence>
<keyword evidence="3" id="KW-1185">Reference proteome</keyword>
<name>A0ABT2Z861_9RHOB</name>
<feature type="transmembrane region" description="Helical" evidence="1">
    <location>
        <begin position="41"/>
        <end position="64"/>
    </location>
</feature>
<keyword evidence="1" id="KW-0812">Transmembrane</keyword>
<sequence length="131" mass="13965">MPGTDGFLFFCIGLYLAFANAMTFLLCRLDARRQALGEDRIAPGTLAALSLLGGWLGVKAVHWFQGHVAGGQPVRWAATGFGVLYTVLAVVVVVPGFLPDISVGETLTYMVHGQDGVDKSRLPKRFGPGSD</sequence>
<proteinExistence type="predicted"/>
<evidence type="ECO:0000256" key="1">
    <source>
        <dbReference type="SAM" id="Phobius"/>
    </source>
</evidence>
<accession>A0ABT2Z861</accession>